<keyword evidence="2" id="KW-0479">Metal-binding</keyword>
<keyword evidence="7" id="KW-1185">Reference proteome</keyword>
<reference evidence="6" key="1">
    <citation type="submission" date="2021-01" db="EMBL/GenBank/DDBJ databases">
        <title>YIM 132084 draft genome.</title>
        <authorList>
            <person name="An D."/>
        </authorList>
    </citation>
    <scope>NUCLEOTIDE SEQUENCE</scope>
    <source>
        <strain evidence="6">YIM 132084</strain>
    </source>
</reference>
<dbReference type="Proteomes" id="UP000663792">
    <property type="component" value="Unassembled WGS sequence"/>
</dbReference>
<dbReference type="RefSeq" id="WP_205259951.1">
    <property type="nucleotide sequence ID" value="NZ_JAERWK010000008.1"/>
</dbReference>
<evidence type="ECO:0000256" key="2">
    <source>
        <dbReference type="ARBA" id="ARBA00022723"/>
    </source>
</evidence>
<gene>
    <name evidence="6" type="ORF">JL106_06960</name>
</gene>
<dbReference type="InterPro" id="IPR051453">
    <property type="entry name" value="MBL_Glyoxalase_II"/>
</dbReference>
<keyword evidence="4" id="KW-0862">Zinc</keyword>
<dbReference type="SMART" id="SM00849">
    <property type="entry name" value="Lactamase_B"/>
    <property type="match status" value="1"/>
</dbReference>
<proteinExistence type="predicted"/>
<dbReference type="EMBL" id="JAERWK010000008">
    <property type="protein sequence ID" value="MBM9467023.1"/>
    <property type="molecule type" value="Genomic_DNA"/>
</dbReference>
<protein>
    <submittedName>
        <fullName evidence="6">MBL fold metallo-hydrolase</fullName>
    </submittedName>
</protein>
<comment type="cofactor">
    <cofactor evidence="1">
        <name>Zn(2+)</name>
        <dbReference type="ChEBI" id="CHEBI:29105"/>
    </cofactor>
</comment>
<evidence type="ECO:0000256" key="3">
    <source>
        <dbReference type="ARBA" id="ARBA00022801"/>
    </source>
</evidence>
<sequence>MFIAGFPAGALQANCWVVARSLDDPDEGVAEDAGDGADPDQEWRDGVVIDPGQEAVERLEALLAEHRIRPVAVLLTHGHIDHVHSAAEVCRSHGIPAFLHPADGSMLDDPLSSLGPQGKVWLAGVSMDGLRPPDTRSIADGDQLDLAGLTVVVDHTPGHTGGSVVYRVPAAPDRPEVLFTGDTLFNRGVGRTDLPGGDTVALARSLTTKLLTRPDDAVVLPGHGPTSTIGDERIDNPFLTQLTVDR</sequence>
<dbReference type="CDD" id="cd06262">
    <property type="entry name" value="metallo-hydrolase-like_MBL-fold"/>
    <property type="match status" value="1"/>
</dbReference>
<accession>A0A938YCC5</accession>
<dbReference type="SUPFAM" id="SSF56281">
    <property type="entry name" value="Metallo-hydrolase/oxidoreductase"/>
    <property type="match status" value="1"/>
</dbReference>
<evidence type="ECO:0000256" key="4">
    <source>
        <dbReference type="ARBA" id="ARBA00022833"/>
    </source>
</evidence>
<dbReference type="Gene3D" id="3.60.15.10">
    <property type="entry name" value="Ribonuclease Z/Hydroxyacylglutathione hydrolase-like"/>
    <property type="match status" value="1"/>
</dbReference>
<organism evidence="6 7">
    <name type="scientific">Nakamurella leprariae</name>
    <dbReference type="NCBI Taxonomy" id="2803911"/>
    <lineage>
        <taxon>Bacteria</taxon>
        <taxon>Bacillati</taxon>
        <taxon>Actinomycetota</taxon>
        <taxon>Actinomycetes</taxon>
        <taxon>Nakamurellales</taxon>
        <taxon>Nakamurellaceae</taxon>
        <taxon>Nakamurella</taxon>
    </lineage>
</organism>
<evidence type="ECO:0000259" key="5">
    <source>
        <dbReference type="SMART" id="SM00849"/>
    </source>
</evidence>
<comment type="caution">
    <text evidence="6">The sequence shown here is derived from an EMBL/GenBank/DDBJ whole genome shotgun (WGS) entry which is preliminary data.</text>
</comment>
<evidence type="ECO:0000313" key="7">
    <source>
        <dbReference type="Proteomes" id="UP000663792"/>
    </source>
</evidence>
<dbReference type="InterPro" id="IPR036866">
    <property type="entry name" value="RibonucZ/Hydroxyglut_hydro"/>
</dbReference>
<dbReference type="Pfam" id="PF00753">
    <property type="entry name" value="Lactamase_B"/>
    <property type="match status" value="1"/>
</dbReference>
<dbReference type="GO" id="GO:0016787">
    <property type="term" value="F:hydrolase activity"/>
    <property type="evidence" value="ECO:0007669"/>
    <property type="project" value="UniProtKB-KW"/>
</dbReference>
<dbReference type="AlphaFoldDB" id="A0A938YCC5"/>
<evidence type="ECO:0000256" key="1">
    <source>
        <dbReference type="ARBA" id="ARBA00001947"/>
    </source>
</evidence>
<evidence type="ECO:0000313" key="6">
    <source>
        <dbReference type="EMBL" id="MBM9467023.1"/>
    </source>
</evidence>
<dbReference type="InterPro" id="IPR001279">
    <property type="entry name" value="Metallo-B-lactamas"/>
</dbReference>
<name>A0A938YCC5_9ACTN</name>
<dbReference type="GO" id="GO:0046872">
    <property type="term" value="F:metal ion binding"/>
    <property type="evidence" value="ECO:0007669"/>
    <property type="project" value="UniProtKB-KW"/>
</dbReference>
<feature type="domain" description="Metallo-beta-lactamase" evidence="5">
    <location>
        <begin position="12"/>
        <end position="223"/>
    </location>
</feature>
<dbReference type="PANTHER" id="PTHR46233:SF3">
    <property type="entry name" value="HYDROXYACYLGLUTATHIONE HYDROLASE GLOC"/>
    <property type="match status" value="1"/>
</dbReference>
<dbReference type="PANTHER" id="PTHR46233">
    <property type="entry name" value="HYDROXYACYLGLUTATHIONE HYDROLASE GLOC"/>
    <property type="match status" value="1"/>
</dbReference>
<keyword evidence="3" id="KW-0378">Hydrolase</keyword>